<feature type="domain" description="AB hydrolase-1" evidence="2">
    <location>
        <begin position="22"/>
        <end position="249"/>
    </location>
</feature>
<dbReference type="Pfam" id="PF00561">
    <property type="entry name" value="Abhydrolase_1"/>
    <property type="match status" value="1"/>
</dbReference>
<proteinExistence type="predicted"/>
<dbReference type="PANTHER" id="PTHR43798:SF31">
    <property type="entry name" value="AB HYDROLASE SUPERFAMILY PROTEIN YCLE"/>
    <property type="match status" value="1"/>
</dbReference>
<name>A0A2U3PUX1_9BRAD</name>
<protein>
    <submittedName>
        <fullName evidence="3">Alpha/beta hydrolase fold</fullName>
    </submittedName>
</protein>
<dbReference type="PANTHER" id="PTHR43798">
    <property type="entry name" value="MONOACYLGLYCEROL LIPASE"/>
    <property type="match status" value="1"/>
</dbReference>
<reference evidence="3 4" key="1">
    <citation type="submission" date="2018-03" db="EMBL/GenBank/DDBJ databases">
        <authorList>
            <person name="Gully D."/>
        </authorList>
    </citation>
    <scope>NUCLEOTIDE SEQUENCE [LARGE SCALE GENOMIC DNA]</scope>
    <source>
        <strain evidence="3">ORS3257</strain>
    </source>
</reference>
<evidence type="ECO:0000313" key="3">
    <source>
        <dbReference type="EMBL" id="SPP92924.1"/>
    </source>
</evidence>
<organism evidence="3 4">
    <name type="scientific">Bradyrhizobium vignae</name>
    <dbReference type="NCBI Taxonomy" id="1549949"/>
    <lineage>
        <taxon>Bacteria</taxon>
        <taxon>Pseudomonadati</taxon>
        <taxon>Pseudomonadota</taxon>
        <taxon>Alphaproteobacteria</taxon>
        <taxon>Hyphomicrobiales</taxon>
        <taxon>Nitrobacteraceae</taxon>
        <taxon>Bradyrhizobium</taxon>
    </lineage>
</organism>
<dbReference type="AlphaFoldDB" id="A0A2U3PUX1"/>
<dbReference type="KEGG" id="bvz:BRAD3257_1809"/>
<dbReference type="PRINTS" id="PR00111">
    <property type="entry name" value="ABHYDROLASE"/>
</dbReference>
<dbReference type="EMBL" id="LS398110">
    <property type="protein sequence ID" value="SPP92924.1"/>
    <property type="molecule type" value="Genomic_DNA"/>
</dbReference>
<evidence type="ECO:0000313" key="4">
    <source>
        <dbReference type="Proteomes" id="UP000246085"/>
    </source>
</evidence>
<evidence type="ECO:0000256" key="1">
    <source>
        <dbReference type="ARBA" id="ARBA00022801"/>
    </source>
</evidence>
<dbReference type="SUPFAM" id="SSF53474">
    <property type="entry name" value="alpha/beta-Hydrolases"/>
    <property type="match status" value="1"/>
</dbReference>
<gene>
    <name evidence="3" type="ORF">BRAD3257_1809</name>
</gene>
<keyword evidence="1 3" id="KW-0378">Hydrolase</keyword>
<dbReference type="InterPro" id="IPR029058">
    <property type="entry name" value="AB_hydrolase_fold"/>
</dbReference>
<dbReference type="Gene3D" id="3.40.50.1820">
    <property type="entry name" value="alpha/beta hydrolase"/>
    <property type="match status" value="1"/>
</dbReference>
<dbReference type="GO" id="GO:0016020">
    <property type="term" value="C:membrane"/>
    <property type="evidence" value="ECO:0007669"/>
    <property type="project" value="TreeGrafter"/>
</dbReference>
<sequence>MKVFANGINFHCEVEDSATGRPWITLSHALANNLSLWDDVVDALKGRFRIFRYDQRGHGKTEAVPGPYSFPMLMDDVLALWNSLGIPRSHWVGLSIGGMIGYGLGISHPSKLISLVACDSRPDAPPDYAAYFQSRIDKAREKGMEGVVESTIERWFTPQTVTENPPYLDKVRRMIRSTDPVGHEGCCEALKTLSFGPRLSEIRLPTMIIGGAKDKGAPPDILADAAAKIVDARHRAVPDAGHICVLENPLFFLSELQQFLSEFESDARSKAARQ</sequence>
<accession>A0A2U3PUX1</accession>
<dbReference type="Proteomes" id="UP000246085">
    <property type="component" value="Chromosome BRAD3257"/>
</dbReference>
<dbReference type="RefSeq" id="WP_122401439.1">
    <property type="nucleotide sequence ID" value="NZ_LS398110.1"/>
</dbReference>
<dbReference type="InterPro" id="IPR000073">
    <property type="entry name" value="AB_hydrolase_1"/>
</dbReference>
<dbReference type="GO" id="GO:0016787">
    <property type="term" value="F:hydrolase activity"/>
    <property type="evidence" value="ECO:0007669"/>
    <property type="project" value="UniProtKB-KW"/>
</dbReference>
<evidence type="ECO:0000259" key="2">
    <source>
        <dbReference type="Pfam" id="PF00561"/>
    </source>
</evidence>
<dbReference type="InterPro" id="IPR050266">
    <property type="entry name" value="AB_hydrolase_sf"/>
</dbReference>